<reference evidence="1" key="1">
    <citation type="submission" date="2024-05" db="EMBL/GenBank/DDBJ databases">
        <title>Isolation and characterization of Sporomusa carbonis sp. nov., a carboxydotrophic hydrogenogen in the genus of Sporomusa isolated from a charcoal burning pile.</title>
        <authorList>
            <person name="Boeer T."/>
            <person name="Rosenbaum F."/>
            <person name="Eysell L."/>
            <person name="Mueller V."/>
            <person name="Daniel R."/>
            <person name="Poehlein A."/>
        </authorList>
    </citation>
    <scope>NUCLEOTIDE SEQUENCE [LARGE SCALE GENOMIC DNA]</scope>
    <source>
        <strain evidence="1">DSM 10669</strain>
    </source>
</reference>
<evidence type="ECO:0000313" key="2">
    <source>
        <dbReference type="Proteomes" id="UP000216752"/>
    </source>
</evidence>
<keyword evidence="2" id="KW-1185">Reference proteome</keyword>
<accession>A0ABZ3IUG3</accession>
<sequence>MAIKLNKEIVFQLFGEFDFAFTHSKKSRDEILRELISQNPEIIYSSEDWLHLSQETKSSIIARIKNSLNTP</sequence>
<evidence type="ECO:0000313" key="1">
    <source>
        <dbReference type="EMBL" id="XFO69128.1"/>
    </source>
</evidence>
<dbReference type="Proteomes" id="UP000216752">
    <property type="component" value="Chromosome"/>
</dbReference>
<dbReference type="RefSeq" id="WP_094604418.1">
    <property type="nucleotide sequence ID" value="NZ_CP155573.1"/>
</dbReference>
<proteinExistence type="predicted"/>
<organism evidence="1 2">
    <name type="scientific">Sporomusa silvacetica DSM 10669</name>
    <dbReference type="NCBI Taxonomy" id="1123289"/>
    <lineage>
        <taxon>Bacteria</taxon>
        <taxon>Bacillati</taxon>
        <taxon>Bacillota</taxon>
        <taxon>Negativicutes</taxon>
        <taxon>Selenomonadales</taxon>
        <taxon>Sporomusaceae</taxon>
        <taxon>Sporomusa</taxon>
    </lineage>
</organism>
<gene>
    <name evidence="1" type="ORF">SPSIL_053580</name>
</gene>
<dbReference type="EMBL" id="CP155573">
    <property type="protein sequence ID" value="XFO69128.1"/>
    <property type="molecule type" value="Genomic_DNA"/>
</dbReference>
<protein>
    <submittedName>
        <fullName evidence="1">Uncharacterized protein</fullName>
    </submittedName>
</protein>
<name>A0ABZ3IUG3_9FIRM</name>